<dbReference type="EC" id="2.4.-.-" evidence="5"/>
<dbReference type="InterPro" id="IPR029044">
    <property type="entry name" value="Nucleotide-diphossugar_trans"/>
</dbReference>
<keyword evidence="6" id="KW-1185">Reference proteome</keyword>
<gene>
    <name evidence="5" type="ORF">ACFFI0_06220</name>
</gene>
<reference evidence="5 6" key="1">
    <citation type="submission" date="2024-09" db="EMBL/GenBank/DDBJ databases">
        <authorList>
            <person name="Sun Q."/>
            <person name="Mori K."/>
        </authorList>
    </citation>
    <scope>NUCLEOTIDE SEQUENCE [LARGE SCALE GENOMIC DNA]</scope>
    <source>
        <strain evidence="5 6">CCM 7765</strain>
    </source>
</reference>
<sequence>MEIALVTVLYKSDAVLTGFFKTLSLQSFKQYHLYLIDNSPSATSDQLLQTLLAAYPVPAYTHIKNPANYGAAKGNNQGIELALQKHYSHILLLNNDIELVSPNLLQHLVQKARADQESIIIPKMLFYDSRKICMAGAHLNTATAVTVHIGAGEEDRGQYDQAHYVNYGPTTFMLLAREVLEKVGPMDERYFAYYEDTDLIFRATQLGYKIYYMPSLVILHKESSLTGGQRSPFFVYYINRNRIFFIRKHMEGVRKLKAIMKAGIDFLRLFKHYQNKQRKMLWKAIWDGFLLPLTEVKGQHFS</sequence>
<dbReference type="Gene3D" id="3.90.550.10">
    <property type="entry name" value="Spore Coat Polysaccharide Biosynthesis Protein SpsA, Chain A"/>
    <property type="match status" value="1"/>
</dbReference>
<accession>A0ABV6HH40</accession>
<name>A0ABV6HH40_9SPHI</name>
<dbReference type="GO" id="GO:0016757">
    <property type="term" value="F:glycosyltransferase activity"/>
    <property type="evidence" value="ECO:0007669"/>
    <property type="project" value="UniProtKB-KW"/>
</dbReference>
<evidence type="ECO:0000256" key="2">
    <source>
        <dbReference type="ARBA" id="ARBA00022676"/>
    </source>
</evidence>
<dbReference type="PANTHER" id="PTHR43179:SF12">
    <property type="entry name" value="GALACTOFURANOSYLTRANSFERASE GLFT2"/>
    <property type="match status" value="1"/>
</dbReference>
<dbReference type="EMBL" id="JBHLWO010000001">
    <property type="protein sequence ID" value="MFC0317894.1"/>
    <property type="molecule type" value="Genomic_DNA"/>
</dbReference>
<evidence type="ECO:0000256" key="3">
    <source>
        <dbReference type="ARBA" id="ARBA00022679"/>
    </source>
</evidence>
<evidence type="ECO:0000259" key="4">
    <source>
        <dbReference type="Pfam" id="PF00535"/>
    </source>
</evidence>
<evidence type="ECO:0000313" key="5">
    <source>
        <dbReference type="EMBL" id="MFC0317894.1"/>
    </source>
</evidence>
<dbReference type="RefSeq" id="WP_130854365.1">
    <property type="nucleotide sequence ID" value="NZ_JBHLWO010000001.1"/>
</dbReference>
<feature type="domain" description="Glycosyltransferase 2-like" evidence="4">
    <location>
        <begin position="6"/>
        <end position="182"/>
    </location>
</feature>
<keyword evidence="2 5" id="KW-0328">Glycosyltransferase</keyword>
<dbReference type="SUPFAM" id="SSF53448">
    <property type="entry name" value="Nucleotide-diphospho-sugar transferases"/>
    <property type="match status" value="1"/>
</dbReference>
<comment type="caution">
    <text evidence="5">The sequence shown here is derived from an EMBL/GenBank/DDBJ whole genome shotgun (WGS) entry which is preliminary data.</text>
</comment>
<keyword evidence="3 5" id="KW-0808">Transferase</keyword>
<dbReference type="PANTHER" id="PTHR43179">
    <property type="entry name" value="RHAMNOSYLTRANSFERASE WBBL"/>
    <property type="match status" value="1"/>
</dbReference>
<organism evidence="5 6">
    <name type="scientific">Olivibacter oleidegradans</name>
    <dbReference type="NCBI Taxonomy" id="760123"/>
    <lineage>
        <taxon>Bacteria</taxon>
        <taxon>Pseudomonadati</taxon>
        <taxon>Bacteroidota</taxon>
        <taxon>Sphingobacteriia</taxon>
        <taxon>Sphingobacteriales</taxon>
        <taxon>Sphingobacteriaceae</taxon>
        <taxon>Olivibacter</taxon>
    </lineage>
</organism>
<proteinExistence type="inferred from homology"/>
<comment type="similarity">
    <text evidence="1">Belongs to the glycosyltransferase 2 family.</text>
</comment>
<protein>
    <submittedName>
        <fullName evidence="5">Glycosyltransferase family 2 protein</fullName>
        <ecNumber evidence="5">2.4.-.-</ecNumber>
    </submittedName>
</protein>
<evidence type="ECO:0000256" key="1">
    <source>
        <dbReference type="ARBA" id="ARBA00006739"/>
    </source>
</evidence>
<evidence type="ECO:0000313" key="6">
    <source>
        <dbReference type="Proteomes" id="UP001589774"/>
    </source>
</evidence>
<dbReference type="Pfam" id="PF00535">
    <property type="entry name" value="Glycos_transf_2"/>
    <property type="match status" value="1"/>
</dbReference>
<dbReference type="Proteomes" id="UP001589774">
    <property type="component" value="Unassembled WGS sequence"/>
</dbReference>
<dbReference type="InterPro" id="IPR001173">
    <property type="entry name" value="Glyco_trans_2-like"/>
</dbReference>